<dbReference type="KEGG" id="pbap:Pla133_52830"/>
<dbReference type="Pfam" id="PF11171">
    <property type="entry name" value="DUF2958"/>
    <property type="match status" value="1"/>
</dbReference>
<reference evidence="8 9" key="1">
    <citation type="submission" date="2019-02" db="EMBL/GenBank/DDBJ databases">
        <title>Deep-cultivation of Planctomycetes and their phenomic and genomic characterization uncovers novel biology.</title>
        <authorList>
            <person name="Wiegand S."/>
            <person name="Jogler M."/>
            <person name="Boedeker C."/>
            <person name="Pinto D."/>
            <person name="Vollmers J."/>
            <person name="Rivas-Marin E."/>
            <person name="Kohn T."/>
            <person name="Peeters S.H."/>
            <person name="Heuer A."/>
            <person name="Rast P."/>
            <person name="Oberbeckmann S."/>
            <person name="Bunk B."/>
            <person name="Jeske O."/>
            <person name="Meyerdierks A."/>
            <person name="Storesund J.E."/>
            <person name="Kallscheuer N."/>
            <person name="Luecker S."/>
            <person name="Lage O.M."/>
            <person name="Pohl T."/>
            <person name="Merkel B.J."/>
            <person name="Hornburger P."/>
            <person name="Mueller R.-W."/>
            <person name="Bruemmer F."/>
            <person name="Labrenz M."/>
            <person name="Spormann A.M."/>
            <person name="Op den Camp H."/>
            <person name="Overmann J."/>
            <person name="Amann R."/>
            <person name="Jetten M.S.M."/>
            <person name="Mascher T."/>
            <person name="Medema M.H."/>
            <person name="Devos D.P."/>
            <person name="Kaster A.-K."/>
            <person name="Ovreas L."/>
            <person name="Rohde M."/>
            <person name="Galperin M.Y."/>
            <person name="Jogler C."/>
        </authorList>
    </citation>
    <scope>NUCLEOTIDE SEQUENCE [LARGE SCALE GENOMIC DNA]</scope>
    <source>
        <strain evidence="8 9">Pla133</strain>
        <plasmid evidence="9">ppla133_1</plasmid>
    </source>
</reference>
<evidence type="ECO:0000313" key="8">
    <source>
        <dbReference type="EMBL" id="QDU70159.1"/>
    </source>
</evidence>
<keyword evidence="4" id="KW-0862">Zinc</keyword>
<evidence type="ECO:0000259" key="7">
    <source>
        <dbReference type="PROSITE" id="PS50249"/>
    </source>
</evidence>
<evidence type="ECO:0000256" key="5">
    <source>
        <dbReference type="ARBA" id="ARBA00023049"/>
    </source>
</evidence>
<feature type="domain" description="MPN" evidence="7">
    <location>
        <begin position="160"/>
        <end position="283"/>
    </location>
</feature>
<protein>
    <recommendedName>
        <fullName evidence="7">MPN domain-containing protein</fullName>
    </recommendedName>
</protein>
<dbReference type="InterPro" id="IPR001405">
    <property type="entry name" value="UPF0758"/>
</dbReference>
<dbReference type="CDD" id="cd08071">
    <property type="entry name" value="MPN_DUF2466"/>
    <property type="match status" value="1"/>
</dbReference>
<dbReference type="PROSITE" id="PS50249">
    <property type="entry name" value="MPN"/>
    <property type="match status" value="1"/>
</dbReference>
<accession>A0A518BT67</accession>
<dbReference type="PANTHER" id="PTHR30471">
    <property type="entry name" value="DNA REPAIR PROTEIN RADC"/>
    <property type="match status" value="1"/>
</dbReference>
<feature type="compositionally biased region" description="Basic and acidic residues" evidence="6">
    <location>
        <begin position="101"/>
        <end position="116"/>
    </location>
</feature>
<geneLocation type="plasmid" evidence="9">
    <name>ppla133_1</name>
</geneLocation>
<evidence type="ECO:0000256" key="2">
    <source>
        <dbReference type="ARBA" id="ARBA00022723"/>
    </source>
</evidence>
<dbReference type="AlphaFoldDB" id="A0A518BT67"/>
<dbReference type="InterPro" id="IPR037518">
    <property type="entry name" value="MPN"/>
</dbReference>
<dbReference type="GO" id="GO:0008237">
    <property type="term" value="F:metallopeptidase activity"/>
    <property type="evidence" value="ECO:0007669"/>
    <property type="project" value="UniProtKB-KW"/>
</dbReference>
<keyword evidence="8" id="KW-0614">Plasmid</keyword>
<keyword evidence="1" id="KW-0645">Protease</keyword>
<dbReference type="PANTHER" id="PTHR30471:SF3">
    <property type="entry name" value="UPF0758 PROTEIN YEES-RELATED"/>
    <property type="match status" value="1"/>
</dbReference>
<keyword evidence="3" id="KW-0378">Hydrolase</keyword>
<dbReference type="InterPro" id="IPR020891">
    <property type="entry name" value="UPF0758_CS"/>
</dbReference>
<evidence type="ECO:0000256" key="1">
    <source>
        <dbReference type="ARBA" id="ARBA00022670"/>
    </source>
</evidence>
<feature type="region of interest" description="Disordered" evidence="6">
    <location>
        <begin position="101"/>
        <end position="134"/>
    </location>
</feature>
<dbReference type="Pfam" id="PF04002">
    <property type="entry name" value="RadC"/>
    <property type="match status" value="1"/>
</dbReference>
<dbReference type="PROSITE" id="PS01302">
    <property type="entry name" value="UPF0758"/>
    <property type="match status" value="1"/>
</dbReference>
<dbReference type="RefSeq" id="WP_419192487.1">
    <property type="nucleotide sequence ID" value="NZ_CP036288.1"/>
</dbReference>
<organism evidence="8 9">
    <name type="scientific">Engelhardtia mirabilis</name>
    <dbReference type="NCBI Taxonomy" id="2528011"/>
    <lineage>
        <taxon>Bacteria</taxon>
        <taxon>Pseudomonadati</taxon>
        <taxon>Planctomycetota</taxon>
        <taxon>Planctomycetia</taxon>
        <taxon>Planctomycetia incertae sedis</taxon>
        <taxon>Engelhardtia</taxon>
    </lineage>
</organism>
<proteinExistence type="predicted"/>
<dbReference type="Gene3D" id="3.40.140.10">
    <property type="entry name" value="Cytidine Deaminase, domain 2"/>
    <property type="match status" value="1"/>
</dbReference>
<feature type="compositionally biased region" description="Basic and acidic residues" evidence="6">
    <location>
        <begin position="358"/>
        <end position="368"/>
    </location>
</feature>
<evidence type="ECO:0000256" key="4">
    <source>
        <dbReference type="ARBA" id="ARBA00022833"/>
    </source>
</evidence>
<dbReference type="Proteomes" id="UP000316921">
    <property type="component" value="Plasmid pPla133_1"/>
</dbReference>
<keyword evidence="5" id="KW-0482">Metalloprotease</keyword>
<dbReference type="EMBL" id="CP036288">
    <property type="protein sequence ID" value="QDU70159.1"/>
    <property type="molecule type" value="Genomic_DNA"/>
</dbReference>
<dbReference type="InterPro" id="IPR025657">
    <property type="entry name" value="RadC_JAB"/>
</dbReference>
<dbReference type="GO" id="GO:0006508">
    <property type="term" value="P:proteolysis"/>
    <property type="evidence" value="ECO:0007669"/>
    <property type="project" value="UniProtKB-KW"/>
</dbReference>
<evidence type="ECO:0000256" key="6">
    <source>
        <dbReference type="SAM" id="MobiDB-lite"/>
    </source>
</evidence>
<keyword evidence="2" id="KW-0479">Metal-binding</keyword>
<dbReference type="GO" id="GO:0046872">
    <property type="term" value="F:metal ion binding"/>
    <property type="evidence" value="ECO:0007669"/>
    <property type="project" value="UniProtKB-KW"/>
</dbReference>
<keyword evidence="9" id="KW-1185">Reference proteome</keyword>
<feature type="region of interest" description="Disordered" evidence="6">
    <location>
        <begin position="340"/>
        <end position="368"/>
    </location>
</feature>
<name>A0A518BT67_9BACT</name>
<sequence length="368" mass="39841">MSDSPPLLPDELRAALPRLYATEHTADPIVHAKLFTPWAGWTWFITEFDGDDTLFGLVSGHEVELGYISLAELEALEGPGGLRVERDLHFASRPLSQVRRELDEVRETPGDAREEDPPTYAAPSKGRPPTTTIASPAARPAIRMIETLLSDAWAQACGGKVLRPADAAQLLQGLIGRSDREQFAALYLNGRHQLTHAHIVSIGTASNTLVHPREVFKAGVLANAAAVIVGHNHPSGDVAPSIEDKRVAERLKTAGEVLGIPLLDALIVGSTTRFYCESAGTVLTLPSDLPSRPAVTSAPTHRAHELEAACSSLLQDIDEVVERAGEEWWDETVTSGTYHRSEAERLIGRSPYRPLPDAVDHDDGPEPS</sequence>
<gene>
    <name evidence="8" type="ORF">Pla133_52830</name>
</gene>
<evidence type="ECO:0000313" key="9">
    <source>
        <dbReference type="Proteomes" id="UP000316921"/>
    </source>
</evidence>
<dbReference type="InterPro" id="IPR021341">
    <property type="entry name" value="DUF2958"/>
</dbReference>
<evidence type="ECO:0000256" key="3">
    <source>
        <dbReference type="ARBA" id="ARBA00022801"/>
    </source>
</evidence>